<evidence type="ECO:0000256" key="15">
    <source>
        <dbReference type="RuleBase" id="RU004249"/>
    </source>
</evidence>
<dbReference type="InterPro" id="IPR001048">
    <property type="entry name" value="Asp/Glu/Uridylate_kinase"/>
</dbReference>
<comment type="similarity">
    <text evidence="5 14">Belongs to the aspartokinase family.</text>
</comment>
<evidence type="ECO:0000256" key="12">
    <source>
        <dbReference type="ARBA" id="ARBA00047872"/>
    </source>
</evidence>
<gene>
    <name evidence="17" type="ORF">FHP05_02590</name>
</gene>
<dbReference type="GO" id="GO:0009088">
    <property type="term" value="P:threonine biosynthetic process"/>
    <property type="evidence" value="ECO:0007669"/>
    <property type="project" value="UniProtKB-UniPathway"/>
</dbReference>
<dbReference type="Pfam" id="PF00696">
    <property type="entry name" value="AA_kinase"/>
    <property type="match status" value="1"/>
</dbReference>
<comment type="pathway">
    <text evidence="4 15">Amino-acid biosynthesis; L-threonine biosynthesis; L-threonine from L-aspartate: step 1/5.</text>
</comment>
<evidence type="ECO:0000256" key="14">
    <source>
        <dbReference type="RuleBase" id="RU003448"/>
    </source>
</evidence>
<dbReference type="FunFam" id="3.30.2130.10:FF:000001">
    <property type="entry name" value="Bifunctional aspartokinase/homoserine dehydrogenase"/>
    <property type="match status" value="1"/>
</dbReference>
<dbReference type="UniPathway" id="UPA00051">
    <property type="reaction ID" value="UER00462"/>
</dbReference>
<dbReference type="InterPro" id="IPR042199">
    <property type="entry name" value="AsparK_Bifunc_asparK/hSer_DH"/>
</dbReference>
<evidence type="ECO:0000256" key="13">
    <source>
        <dbReference type="PIRSR" id="PIRSR000726-1"/>
    </source>
</evidence>
<dbReference type="AlphaFoldDB" id="A0A5C8P380"/>
<evidence type="ECO:0000256" key="7">
    <source>
        <dbReference type="ARBA" id="ARBA00022741"/>
    </source>
</evidence>
<dbReference type="UniPathway" id="UPA00050">
    <property type="reaction ID" value="UER00461"/>
</dbReference>
<keyword evidence="18" id="KW-1185">Reference proteome</keyword>
<dbReference type="CDD" id="cd04916">
    <property type="entry name" value="ACT_AKiii-YclM-BS_2"/>
    <property type="match status" value="1"/>
</dbReference>
<feature type="binding site" evidence="13">
    <location>
        <position position="49"/>
    </location>
    <ligand>
        <name>substrate</name>
    </ligand>
</feature>
<comment type="pathway">
    <text evidence="3 15">Amino-acid biosynthesis; L-methionine biosynthesis via de novo pathway; L-homoserine from L-aspartate: step 1/3.</text>
</comment>
<evidence type="ECO:0000313" key="18">
    <source>
        <dbReference type="Proteomes" id="UP000321574"/>
    </source>
</evidence>
<feature type="domain" description="ACT" evidence="16">
    <location>
        <begin position="388"/>
        <end position="449"/>
    </location>
</feature>
<dbReference type="GO" id="GO:0004072">
    <property type="term" value="F:aspartate kinase activity"/>
    <property type="evidence" value="ECO:0007669"/>
    <property type="project" value="UniProtKB-EC"/>
</dbReference>
<comment type="catalytic activity">
    <reaction evidence="12 14">
        <text>L-aspartate + ATP = 4-phospho-L-aspartate + ADP</text>
        <dbReference type="Rhea" id="RHEA:23776"/>
        <dbReference type="ChEBI" id="CHEBI:29991"/>
        <dbReference type="ChEBI" id="CHEBI:30616"/>
        <dbReference type="ChEBI" id="CHEBI:57535"/>
        <dbReference type="ChEBI" id="CHEBI:456216"/>
        <dbReference type="EC" id="2.7.2.4"/>
    </reaction>
</comment>
<dbReference type="GO" id="GO:0019877">
    <property type="term" value="P:diaminopimelate biosynthetic process"/>
    <property type="evidence" value="ECO:0007669"/>
    <property type="project" value="UniProtKB-KW"/>
</dbReference>
<dbReference type="InterPro" id="IPR018042">
    <property type="entry name" value="Aspartate_kinase_CS"/>
</dbReference>
<dbReference type="PANTHER" id="PTHR21499">
    <property type="entry name" value="ASPARTATE KINASE"/>
    <property type="match status" value="1"/>
</dbReference>
<dbReference type="CDD" id="cd04911">
    <property type="entry name" value="ACT_AKiii-YclM-BS_1"/>
    <property type="match status" value="1"/>
</dbReference>
<evidence type="ECO:0000256" key="10">
    <source>
        <dbReference type="ARBA" id="ARBA00022915"/>
    </source>
</evidence>
<evidence type="ECO:0000256" key="8">
    <source>
        <dbReference type="ARBA" id="ARBA00022777"/>
    </source>
</evidence>
<dbReference type="OrthoDB" id="9799110at2"/>
<keyword evidence="6 14" id="KW-0808">Transferase</keyword>
<evidence type="ECO:0000313" key="17">
    <source>
        <dbReference type="EMBL" id="TXL67928.1"/>
    </source>
</evidence>
<dbReference type="FunFam" id="3.40.1160.10:FF:000027">
    <property type="entry name" value="Aspartokinase"/>
    <property type="match status" value="1"/>
</dbReference>
<dbReference type="PROSITE" id="PS00324">
    <property type="entry name" value="ASPARTOKINASE"/>
    <property type="match status" value="1"/>
</dbReference>
<dbReference type="EC" id="2.7.2.4" evidence="14"/>
<comment type="caution">
    <text evidence="17">The sequence shown here is derived from an EMBL/GenBank/DDBJ whole genome shotgun (WGS) entry which is preliminary data.</text>
</comment>
<dbReference type="Gene3D" id="3.30.2130.10">
    <property type="entry name" value="VC0802-like"/>
    <property type="match status" value="1"/>
</dbReference>
<dbReference type="PROSITE" id="PS51671">
    <property type="entry name" value="ACT"/>
    <property type="match status" value="1"/>
</dbReference>
<dbReference type="EMBL" id="VDUW01000001">
    <property type="protein sequence ID" value="TXL67928.1"/>
    <property type="molecule type" value="Genomic_DNA"/>
</dbReference>
<reference evidence="17 18" key="1">
    <citation type="submission" date="2019-06" db="EMBL/GenBank/DDBJ databases">
        <title>Cerasibacillus sp. nov., isolated from maize field.</title>
        <authorList>
            <person name="Lin S.-Y."/>
            <person name="Tsai C.-F."/>
            <person name="Young C.-C."/>
        </authorList>
    </citation>
    <scope>NUCLEOTIDE SEQUENCE [LARGE SCALE GENOMIC DNA]</scope>
    <source>
        <strain evidence="17 18">CC-CFT480</strain>
    </source>
</reference>
<evidence type="ECO:0000256" key="2">
    <source>
        <dbReference type="ARBA" id="ARBA00004766"/>
    </source>
</evidence>
<evidence type="ECO:0000256" key="11">
    <source>
        <dbReference type="ARBA" id="ARBA00023154"/>
    </source>
</evidence>
<dbReference type="PIRSF" id="PIRSF000726">
    <property type="entry name" value="Asp_kin"/>
    <property type="match status" value="1"/>
</dbReference>
<evidence type="ECO:0000256" key="3">
    <source>
        <dbReference type="ARBA" id="ARBA00004986"/>
    </source>
</evidence>
<evidence type="ECO:0000256" key="9">
    <source>
        <dbReference type="ARBA" id="ARBA00022840"/>
    </source>
</evidence>
<name>A0A5C8P380_9BACI</name>
<dbReference type="NCBIfam" id="TIGR00657">
    <property type="entry name" value="asp_kinases"/>
    <property type="match status" value="1"/>
</dbReference>
<feature type="binding site" evidence="13">
    <location>
        <begin position="218"/>
        <end position="219"/>
    </location>
    <ligand>
        <name>ATP</name>
        <dbReference type="ChEBI" id="CHEBI:30616"/>
    </ligand>
</feature>
<comment type="pathway">
    <text evidence="2 15">Amino-acid biosynthesis; L-lysine biosynthesis via DAP pathway; (S)-tetrahydrodipicolinate from L-aspartate: step 1/4.</text>
</comment>
<dbReference type="InterPro" id="IPR001341">
    <property type="entry name" value="Asp_kinase"/>
</dbReference>
<dbReference type="GO" id="GO:0005524">
    <property type="term" value="F:ATP binding"/>
    <property type="evidence" value="ECO:0007669"/>
    <property type="project" value="UniProtKB-KW"/>
</dbReference>
<evidence type="ECO:0000256" key="1">
    <source>
        <dbReference type="ARBA" id="ARBA00003121"/>
    </source>
</evidence>
<dbReference type="UniPathway" id="UPA00034">
    <property type="reaction ID" value="UER00015"/>
</dbReference>
<dbReference type="SUPFAM" id="SSF53633">
    <property type="entry name" value="Carbamate kinase-like"/>
    <property type="match status" value="1"/>
</dbReference>
<dbReference type="Pfam" id="PF22468">
    <property type="entry name" value="ACT_9"/>
    <property type="match status" value="1"/>
</dbReference>
<keyword evidence="7 13" id="KW-0547">Nucleotide-binding</keyword>
<dbReference type="InterPro" id="IPR036393">
    <property type="entry name" value="AceGlu_kinase-like_sf"/>
</dbReference>
<keyword evidence="11" id="KW-0457">Lysine biosynthesis</keyword>
<accession>A0A5C8P380</accession>
<evidence type="ECO:0000256" key="6">
    <source>
        <dbReference type="ARBA" id="ARBA00022679"/>
    </source>
</evidence>
<protein>
    <recommendedName>
        <fullName evidence="14">Aspartokinase</fullName>
        <ecNumber evidence="14">2.7.2.4</ecNumber>
    </recommendedName>
</protein>
<organism evidence="17 18">
    <name type="scientific">Cerasibacillus terrae</name>
    <dbReference type="NCBI Taxonomy" id="2498845"/>
    <lineage>
        <taxon>Bacteria</taxon>
        <taxon>Bacillati</taxon>
        <taxon>Bacillota</taxon>
        <taxon>Bacilli</taxon>
        <taxon>Bacillales</taxon>
        <taxon>Bacillaceae</taxon>
        <taxon>Cerasibacillus</taxon>
    </lineage>
</organism>
<dbReference type="InterPro" id="IPR054352">
    <property type="entry name" value="ACT_Aspartokinase"/>
</dbReference>
<dbReference type="InterPro" id="IPR002912">
    <property type="entry name" value="ACT_dom"/>
</dbReference>
<dbReference type="Gene3D" id="1.20.120.1320">
    <property type="entry name" value="Aspartokinase, catalytic domain"/>
    <property type="match status" value="1"/>
</dbReference>
<dbReference type="Gene3D" id="3.40.1160.10">
    <property type="entry name" value="Acetylglutamate kinase-like"/>
    <property type="match status" value="1"/>
</dbReference>
<sequence>MKVVKFGGSSVADAEQIKKVVNIIQQDEERKLIIVSAPGKSKLYDYKITDQLIKLFEASQESNTYDSYLDSILQRFSEIIHNLNINQAVLTSIEDSIYSVLESHLPPEAKLDEMKAIGEDSSAKIISAYLTECGMEATYLNPKEAGIIVSNEPGNAQVLDESYQQIYKLRKKKGIMVIPGFFGFSKSGELVTFSRGGSDITGSIIAAGVKADLYENFTDVDSVYTVNPNIVHNPKNIDVLTYKEMRELSYAGFSVFHDEALIPAFKANIPVAIKNTNNPQSEGTYIVAERKQHKQCVVGIASDAGFCSLYIHKYLMNREIGFGRKIFEILEEENISFEHAPSGIDDMSVIIHEGQLTPEKEEKIINKINHTLQPDTVQIEHGLGLIMIVGEGMLNTVGVTQKATTALKQADVNIRMINQGSSEVSMMFGVLEKDINKAIVSLYKVFFAE</sequence>
<feature type="binding site" evidence="13">
    <location>
        <position position="119"/>
    </location>
    <ligand>
        <name>substrate</name>
    </ligand>
</feature>
<dbReference type="Proteomes" id="UP000321574">
    <property type="component" value="Unassembled WGS sequence"/>
</dbReference>
<keyword evidence="8 14" id="KW-0418">Kinase</keyword>
<evidence type="ECO:0000256" key="5">
    <source>
        <dbReference type="ARBA" id="ARBA00010122"/>
    </source>
</evidence>
<dbReference type="GO" id="GO:0009090">
    <property type="term" value="P:homoserine biosynthetic process"/>
    <property type="evidence" value="ECO:0007669"/>
    <property type="project" value="TreeGrafter"/>
</dbReference>
<feature type="binding site" evidence="13">
    <location>
        <begin position="5"/>
        <end position="8"/>
    </location>
    <ligand>
        <name>ATP</name>
        <dbReference type="ChEBI" id="CHEBI:30616"/>
    </ligand>
</feature>
<evidence type="ECO:0000256" key="4">
    <source>
        <dbReference type="ARBA" id="ARBA00005139"/>
    </source>
</evidence>
<feature type="binding site" evidence="13">
    <location>
        <position position="224"/>
    </location>
    <ligand>
        <name>ATP</name>
        <dbReference type="ChEBI" id="CHEBI:30616"/>
    </ligand>
</feature>
<dbReference type="InterPro" id="IPR045865">
    <property type="entry name" value="ACT-like_dom_sf"/>
</dbReference>
<dbReference type="GO" id="GO:0005829">
    <property type="term" value="C:cytosol"/>
    <property type="evidence" value="ECO:0007669"/>
    <property type="project" value="TreeGrafter"/>
</dbReference>
<dbReference type="RefSeq" id="WP_147665665.1">
    <property type="nucleotide sequence ID" value="NZ_VDUW01000001.1"/>
</dbReference>
<dbReference type="GO" id="GO:0009089">
    <property type="term" value="P:lysine biosynthetic process via diaminopimelate"/>
    <property type="evidence" value="ECO:0007669"/>
    <property type="project" value="UniProtKB-UniPathway"/>
</dbReference>
<evidence type="ECO:0000259" key="16">
    <source>
        <dbReference type="PROSITE" id="PS51671"/>
    </source>
</evidence>
<dbReference type="NCBIfam" id="NF006540">
    <property type="entry name" value="PRK09034.1"/>
    <property type="match status" value="1"/>
</dbReference>
<dbReference type="PANTHER" id="PTHR21499:SF67">
    <property type="entry name" value="ASPARTOKINASE 3"/>
    <property type="match status" value="1"/>
</dbReference>
<dbReference type="SUPFAM" id="SSF55021">
    <property type="entry name" value="ACT-like"/>
    <property type="match status" value="2"/>
</dbReference>
<keyword evidence="15" id="KW-0028">Amino-acid biosynthesis</keyword>
<comment type="function">
    <text evidence="1">Catalyzes the phosphorylation of the beta-carboxyl group of aspartic acid with ATP to yield 4-phospho-L-aspartate, which is involved in the branched biosynthetic pathway leading to the biosynthesis of amino acids threonine, isoleucine and methionine.</text>
</comment>
<dbReference type="InterPro" id="IPR005260">
    <property type="entry name" value="Asp_kin_monofn"/>
</dbReference>
<proteinExistence type="inferred from homology"/>
<keyword evidence="9 13" id="KW-0067">ATP-binding</keyword>
<keyword evidence="10" id="KW-0220">Diaminopimelate biosynthesis</keyword>